<sequence>MHPIAILGAGIAGLTAAAELNRRGLPVTVFEAGPSVGGMMASFKDPAGFTYDFGAHFVNNRLAAALGAAKVCRPVKHYGEAVHVDGADYGYPFGLMRSPRFVRSALAGRLKHGRPVENAEDWFRDHYGDALAEKVAIPIAEAWSGTPARELAPAVGEKMANGTLKTLYLKAAARLTGRAVCIGYSHELRENAGIHHVYPEGGIAQLLEPTLNEVRHLVRLASPVEKILVEDGRVKGLRVGGETIEASAVVSTAPVNMLPKLIEGSNALDHLKRFRYRPMIFVNLHFEGRHHLPDTMLWVPGGKLPFFRLTETPISMPWLAPAGKTLITFDIGCEVGDALWSLSDAELAALCLDGISELYPLLRGKYLGAGGIMKTPISYPVYRLEYEAERQRFARASGIDGLYSIGRNGEFAHILMEDVYCRAVRRMADVAAYVARPQARDAAIEGLQDVHRMMAAETASAGSIEAA</sequence>
<dbReference type="PANTHER" id="PTHR21197">
    <property type="entry name" value="UDP-GALACTOPYRANOSE MUTASE"/>
    <property type="match status" value="1"/>
</dbReference>
<dbReference type="SUPFAM" id="SSF51905">
    <property type="entry name" value="FAD/NAD(P)-binding domain"/>
    <property type="match status" value="1"/>
</dbReference>
<accession>A0ABS3J998</accession>
<evidence type="ECO:0000259" key="1">
    <source>
        <dbReference type="Pfam" id="PF01593"/>
    </source>
</evidence>
<feature type="domain" description="Amine oxidase" evidence="1">
    <location>
        <begin position="11"/>
        <end position="360"/>
    </location>
</feature>
<name>A0ABS3J998_9HYPH</name>
<dbReference type="InterPro" id="IPR002937">
    <property type="entry name" value="Amino_oxidase"/>
</dbReference>
<dbReference type="RefSeq" id="WP_207352340.1">
    <property type="nucleotide sequence ID" value="NZ_JAFMPY010000024.1"/>
</dbReference>
<proteinExistence type="predicted"/>
<dbReference type="InterPro" id="IPR036188">
    <property type="entry name" value="FAD/NAD-bd_sf"/>
</dbReference>
<dbReference type="PANTHER" id="PTHR21197:SF0">
    <property type="entry name" value="UDP-GALACTOPYRANOSE MUTASE"/>
    <property type="match status" value="1"/>
</dbReference>
<gene>
    <name evidence="2" type="ORF">J1C47_18860</name>
</gene>
<dbReference type="Proteomes" id="UP000664288">
    <property type="component" value="Unassembled WGS sequence"/>
</dbReference>
<protein>
    <submittedName>
        <fullName evidence="2">FAD-dependent oxidoreductase</fullName>
    </submittedName>
</protein>
<dbReference type="PRINTS" id="PR00419">
    <property type="entry name" value="ADXRDTASE"/>
</dbReference>
<evidence type="ECO:0000313" key="2">
    <source>
        <dbReference type="EMBL" id="MBO0905710.1"/>
    </source>
</evidence>
<dbReference type="Gene3D" id="3.50.50.60">
    <property type="entry name" value="FAD/NAD(P)-binding domain"/>
    <property type="match status" value="1"/>
</dbReference>
<comment type="caution">
    <text evidence="2">The sequence shown here is derived from an EMBL/GenBank/DDBJ whole genome shotgun (WGS) entry which is preliminary data.</text>
</comment>
<keyword evidence="3" id="KW-1185">Reference proteome</keyword>
<dbReference type="EMBL" id="JAFMPY010000024">
    <property type="protein sequence ID" value="MBO0905710.1"/>
    <property type="molecule type" value="Genomic_DNA"/>
</dbReference>
<reference evidence="2 3" key="1">
    <citation type="submission" date="2021-03" db="EMBL/GenBank/DDBJ databases">
        <title>Whole genome sequence of Jiella sp. MQZ13P-4.</title>
        <authorList>
            <person name="Tuo L."/>
        </authorList>
    </citation>
    <scope>NUCLEOTIDE SEQUENCE [LARGE SCALE GENOMIC DNA]</scope>
    <source>
        <strain evidence="2 3">MQZ13P-4</strain>
    </source>
</reference>
<dbReference type="Pfam" id="PF01593">
    <property type="entry name" value="Amino_oxidase"/>
    <property type="match status" value="1"/>
</dbReference>
<organism evidence="2 3">
    <name type="scientific">Jiella sonneratiae</name>
    <dbReference type="NCBI Taxonomy" id="2816856"/>
    <lineage>
        <taxon>Bacteria</taxon>
        <taxon>Pseudomonadati</taxon>
        <taxon>Pseudomonadota</taxon>
        <taxon>Alphaproteobacteria</taxon>
        <taxon>Hyphomicrobiales</taxon>
        <taxon>Aurantimonadaceae</taxon>
        <taxon>Jiella</taxon>
    </lineage>
</organism>
<evidence type="ECO:0000313" key="3">
    <source>
        <dbReference type="Proteomes" id="UP000664288"/>
    </source>
</evidence>